<evidence type="ECO:0000313" key="1">
    <source>
        <dbReference type="EMBL" id="GEN73570.1"/>
    </source>
</evidence>
<proteinExistence type="predicted"/>
<dbReference type="EMBL" id="BJYI01000015">
    <property type="protein sequence ID" value="GEN73570.1"/>
    <property type="molecule type" value="Genomic_DNA"/>
</dbReference>
<evidence type="ECO:0000313" key="2">
    <source>
        <dbReference type="Proteomes" id="UP000321150"/>
    </source>
</evidence>
<sequence>MMGHQDAGKHNIHNGSMIRNENVRFTFVFFLVRKIDEIVPQTHAVKHSKTPDPDKFVSIFVMLFIKG</sequence>
<gene>
    <name evidence="1" type="ORF">CLA01_36420</name>
</gene>
<dbReference type="AlphaFoldDB" id="A0A511YEE3"/>
<comment type="caution">
    <text evidence="1">The sequence shown here is derived from an EMBL/GenBank/DDBJ whole genome shotgun (WGS) entry which is preliminary data.</text>
</comment>
<organism evidence="1 2">
    <name type="scientific">Chryseobacterium lathyri</name>
    <dbReference type="NCBI Taxonomy" id="395933"/>
    <lineage>
        <taxon>Bacteria</taxon>
        <taxon>Pseudomonadati</taxon>
        <taxon>Bacteroidota</taxon>
        <taxon>Flavobacteriia</taxon>
        <taxon>Flavobacteriales</taxon>
        <taxon>Weeksellaceae</taxon>
        <taxon>Chryseobacterium group</taxon>
        <taxon>Chryseobacterium</taxon>
    </lineage>
</organism>
<protein>
    <submittedName>
        <fullName evidence="1">Uncharacterized protein</fullName>
    </submittedName>
</protein>
<name>A0A511YEE3_9FLAO</name>
<accession>A0A511YEE3</accession>
<reference evidence="1 2" key="1">
    <citation type="submission" date="2019-07" db="EMBL/GenBank/DDBJ databases">
        <title>Whole genome shotgun sequence of Chryseobacterium lathyri NBRC 105250.</title>
        <authorList>
            <person name="Hosoyama A."/>
            <person name="Uohara A."/>
            <person name="Ohji S."/>
            <person name="Ichikawa N."/>
        </authorList>
    </citation>
    <scope>NUCLEOTIDE SEQUENCE [LARGE SCALE GENOMIC DNA]</scope>
    <source>
        <strain evidence="1 2">NBRC 105250</strain>
    </source>
</reference>
<dbReference type="Proteomes" id="UP000321150">
    <property type="component" value="Unassembled WGS sequence"/>
</dbReference>